<dbReference type="Proteomes" id="UP000266723">
    <property type="component" value="Unassembled WGS sequence"/>
</dbReference>
<name>A0ABQ7DP49_BRACR</name>
<evidence type="ECO:0000313" key="1">
    <source>
        <dbReference type="EMBL" id="KAF3579859.1"/>
    </source>
</evidence>
<keyword evidence="2" id="KW-1185">Reference proteome</keyword>
<accession>A0ABQ7DP49</accession>
<proteinExistence type="predicted"/>
<reference evidence="1 2" key="1">
    <citation type="journal article" date="2020" name="BMC Genomics">
        <title>Intraspecific diversification of the crop wild relative Brassica cretica Lam. using demographic model selection.</title>
        <authorList>
            <person name="Kioukis A."/>
            <person name="Michalopoulou V.A."/>
            <person name="Briers L."/>
            <person name="Pirintsos S."/>
            <person name="Studholme D.J."/>
            <person name="Pavlidis P."/>
            <person name="Sarris P.F."/>
        </authorList>
    </citation>
    <scope>NUCLEOTIDE SEQUENCE [LARGE SCALE GENOMIC DNA]</scope>
    <source>
        <strain evidence="2">cv. PFS-1207/04</strain>
    </source>
</reference>
<sequence>MFTSCSEQLVVDMGNQWKAHPFSMTRKQVMMRILNPPRKLEKKIQHAMSEVESICLKRFMEEDGGEDEVA</sequence>
<evidence type="ECO:0000313" key="2">
    <source>
        <dbReference type="Proteomes" id="UP000266723"/>
    </source>
</evidence>
<organism evidence="1 2">
    <name type="scientific">Brassica cretica</name>
    <name type="common">Mustard</name>
    <dbReference type="NCBI Taxonomy" id="69181"/>
    <lineage>
        <taxon>Eukaryota</taxon>
        <taxon>Viridiplantae</taxon>
        <taxon>Streptophyta</taxon>
        <taxon>Embryophyta</taxon>
        <taxon>Tracheophyta</taxon>
        <taxon>Spermatophyta</taxon>
        <taxon>Magnoliopsida</taxon>
        <taxon>eudicotyledons</taxon>
        <taxon>Gunneridae</taxon>
        <taxon>Pentapetalae</taxon>
        <taxon>rosids</taxon>
        <taxon>malvids</taxon>
        <taxon>Brassicales</taxon>
        <taxon>Brassicaceae</taxon>
        <taxon>Brassiceae</taxon>
        <taxon>Brassica</taxon>
    </lineage>
</organism>
<gene>
    <name evidence="1" type="ORF">DY000_02034133</name>
</gene>
<dbReference type="EMBL" id="QGKV02000649">
    <property type="protein sequence ID" value="KAF3579859.1"/>
    <property type="molecule type" value="Genomic_DNA"/>
</dbReference>
<protein>
    <submittedName>
        <fullName evidence="1">Uncharacterized protein</fullName>
    </submittedName>
</protein>
<comment type="caution">
    <text evidence="1">The sequence shown here is derived from an EMBL/GenBank/DDBJ whole genome shotgun (WGS) entry which is preliminary data.</text>
</comment>